<evidence type="ECO:0000313" key="3">
    <source>
        <dbReference type="EMBL" id="KAI0307749.1"/>
    </source>
</evidence>
<dbReference type="EMBL" id="WTXG01000001">
    <property type="protein sequence ID" value="KAI0307749.1"/>
    <property type="molecule type" value="Genomic_DNA"/>
</dbReference>
<feature type="compositionally biased region" description="Low complexity" evidence="2">
    <location>
        <begin position="367"/>
        <end position="379"/>
    </location>
</feature>
<organism evidence="3 4">
    <name type="scientific">Multifurca ochricompacta</name>
    <dbReference type="NCBI Taxonomy" id="376703"/>
    <lineage>
        <taxon>Eukaryota</taxon>
        <taxon>Fungi</taxon>
        <taxon>Dikarya</taxon>
        <taxon>Basidiomycota</taxon>
        <taxon>Agaricomycotina</taxon>
        <taxon>Agaricomycetes</taxon>
        <taxon>Russulales</taxon>
        <taxon>Russulaceae</taxon>
        <taxon>Multifurca</taxon>
    </lineage>
</organism>
<evidence type="ECO:0000256" key="2">
    <source>
        <dbReference type="SAM" id="MobiDB-lite"/>
    </source>
</evidence>
<dbReference type="AlphaFoldDB" id="A0AAD4MD98"/>
<feature type="compositionally biased region" description="Polar residues" evidence="2">
    <location>
        <begin position="438"/>
        <end position="448"/>
    </location>
</feature>
<dbReference type="Proteomes" id="UP001203297">
    <property type="component" value="Unassembled WGS sequence"/>
</dbReference>
<feature type="region of interest" description="Disordered" evidence="2">
    <location>
        <begin position="296"/>
        <end position="320"/>
    </location>
</feature>
<gene>
    <name evidence="3" type="ORF">B0F90DRAFT_59854</name>
</gene>
<feature type="compositionally biased region" description="Basic and acidic residues" evidence="2">
    <location>
        <begin position="574"/>
        <end position="584"/>
    </location>
</feature>
<feature type="region of interest" description="Disordered" evidence="2">
    <location>
        <begin position="191"/>
        <end position="210"/>
    </location>
</feature>
<comment type="caution">
    <text evidence="3">The sequence shown here is derived from an EMBL/GenBank/DDBJ whole genome shotgun (WGS) entry which is preliminary data.</text>
</comment>
<feature type="region of interest" description="Disordered" evidence="2">
    <location>
        <begin position="404"/>
        <end position="465"/>
    </location>
</feature>
<reference evidence="3" key="1">
    <citation type="journal article" date="2022" name="New Phytol.">
        <title>Evolutionary transition to the ectomycorrhizal habit in the genomes of a hyperdiverse lineage of mushroom-forming fungi.</title>
        <authorList>
            <person name="Looney B."/>
            <person name="Miyauchi S."/>
            <person name="Morin E."/>
            <person name="Drula E."/>
            <person name="Courty P.E."/>
            <person name="Kohler A."/>
            <person name="Kuo A."/>
            <person name="LaButti K."/>
            <person name="Pangilinan J."/>
            <person name="Lipzen A."/>
            <person name="Riley R."/>
            <person name="Andreopoulos W."/>
            <person name="He G."/>
            <person name="Johnson J."/>
            <person name="Nolan M."/>
            <person name="Tritt A."/>
            <person name="Barry K.W."/>
            <person name="Grigoriev I.V."/>
            <person name="Nagy L.G."/>
            <person name="Hibbett D."/>
            <person name="Henrissat B."/>
            <person name="Matheny P.B."/>
            <person name="Labbe J."/>
            <person name="Martin F.M."/>
        </authorList>
    </citation>
    <scope>NUCLEOTIDE SEQUENCE</scope>
    <source>
        <strain evidence="3">BPL690</strain>
    </source>
</reference>
<accession>A0AAD4MD98</accession>
<feature type="compositionally biased region" description="Low complexity" evidence="2">
    <location>
        <begin position="112"/>
        <end position="152"/>
    </location>
</feature>
<keyword evidence="4" id="KW-1185">Reference proteome</keyword>
<feature type="compositionally biased region" description="Low complexity" evidence="2">
    <location>
        <begin position="454"/>
        <end position="464"/>
    </location>
</feature>
<feature type="region of interest" description="Disordered" evidence="2">
    <location>
        <begin position="332"/>
        <end position="379"/>
    </location>
</feature>
<feature type="coiled-coil region" evidence="1">
    <location>
        <begin position="535"/>
        <end position="562"/>
    </location>
</feature>
<evidence type="ECO:0000256" key="1">
    <source>
        <dbReference type="SAM" id="Coils"/>
    </source>
</evidence>
<feature type="region of interest" description="Disordered" evidence="2">
    <location>
        <begin position="1"/>
        <end position="157"/>
    </location>
</feature>
<keyword evidence="1" id="KW-0175">Coiled coil</keyword>
<protein>
    <submittedName>
        <fullName evidence="3">Uncharacterized protein</fullName>
    </submittedName>
</protein>
<proteinExistence type="predicted"/>
<evidence type="ECO:0000313" key="4">
    <source>
        <dbReference type="Proteomes" id="UP001203297"/>
    </source>
</evidence>
<name>A0AAD4MD98_9AGAM</name>
<sequence length="613" mass="65248">MSPAAPPSLRPLRPGFVFSRGRARTASNPPTSDIALPPSLHISPDSVPVPMHASATSPVPTRSTSPAPSMYSSVLTPTDTTDPSRPASPISLRGPSDFVHPYANPDLAYDASPLPTVTSLPPSSSSRRVVVPSDSVATVSESVVTQSSSTLTPDTSMSSVADYHADVLLKKVVGSVQGKVISSPLSAITGYQGQKPGSQPIQDKSQQPLHNQVPGWTELSVSPTFNLISLQEAQAQARERSRTHTQVVTEPPFLQIEPPPRHIPIAPPSDVVRLRTRTASAGSKAKAQPLVISNPLPVTRSSTEDSQAAHLGNMGSFPRGVKQKKSGFMRLFNGKEKDKPPTPTPPPLSLVAAPSLPRTPKISSARVPVPTLSPSLVSQSPLQLDSIIKSDDGEKDSATYLQHRGSIKRQGPPLSIITQDTSPSVPPGGSRSAHPEIGSTSTSVSEISTDPGLTPASAPPSTTAFPELSLRPISTVFSAHFPDHIVSTDPSLSTTAGCSPLSLTSAQRPFDERLSIEDDPFEIIKQLQEQIKSTRKAWQHEIWELEGQVRDLRAEIDEMRLKELNGERCLLCGRTDEPDKDASEASRSTGSRPGVVNRPRARTGVGTRFGAAT</sequence>
<feature type="region of interest" description="Disordered" evidence="2">
    <location>
        <begin position="572"/>
        <end position="613"/>
    </location>
</feature>
<feature type="compositionally biased region" description="Polar residues" evidence="2">
    <location>
        <begin position="54"/>
        <end position="83"/>
    </location>
</feature>